<organism evidence="6 7">
    <name type="scientific">Elysia chlorotica</name>
    <name type="common">Eastern emerald elysia</name>
    <name type="synonym">Sea slug</name>
    <dbReference type="NCBI Taxonomy" id="188477"/>
    <lineage>
        <taxon>Eukaryota</taxon>
        <taxon>Metazoa</taxon>
        <taxon>Spiralia</taxon>
        <taxon>Lophotrochozoa</taxon>
        <taxon>Mollusca</taxon>
        <taxon>Gastropoda</taxon>
        <taxon>Heterobranchia</taxon>
        <taxon>Euthyneura</taxon>
        <taxon>Panpulmonata</taxon>
        <taxon>Sacoglossa</taxon>
        <taxon>Placobranchoidea</taxon>
        <taxon>Plakobranchidae</taxon>
        <taxon>Elysia</taxon>
    </lineage>
</organism>
<dbReference type="GO" id="GO:0003677">
    <property type="term" value="F:DNA binding"/>
    <property type="evidence" value="ECO:0007669"/>
    <property type="project" value="InterPro"/>
</dbReference>
<keyword evidence="1" id="KW-0547">Nucleotide-binding</keyword>
<dbReference type="PANTHER" id="PTHR11472">
    <property type="entry name" value="DNA REPAIR DEAD HELICASE RAD3/XP-D SUBFAMILY MEMBER"/>
    <property type="match status" value="1"/>
</dbReference>
<feature type="non-terminal residue" evidence="6">
    <location>
        <position position="263"/>
    </location>
</feature>
<comment type="caution">
    <text evidence="6">The sequence shown here is derived from an EMBL/GenBank/DDBJ whole genome shotgun (WGS) entry which is preliminary data.</text>
</comment>
<protein>
    <recommendedName>
        <fullName evidence="5">Helicase ATP-binding domain-containing protein</fullName>
    </recommendedName>
</protein>
<sequence length="263" mass="30570">HGGDKVIEKDVSKCSKQKQVDLPKEFPFPFPPYDIQTDFMRNLYTCLELEKIGVFESPTGTGKSLSLICGALQWLRDFQKKQRQELQSLLKPNSKGDASATTEPELDWIQEFAAKREQEQKMEKIKLEQEYIEKREAKLKELQNSSVVRKRKNKNHLESDFDSLISGASDDIKKACLRELSSLERQLETVDTYDHDEDLVVADYNSDDEETMDKKEDEENEEEHVTKIYYCSRTHSQLSQFVREIMKSPFCDDVRVVSLGSRQ</sequence>
<evidence type="ECO:0000256" key="2">
    <source>
        <dbReference type="ARBA" id="ARBA00022801"/>
    </source>
</evidence>
<accession>A0A3S0ZAT2</accession>
<feature type="non-terminal residue" evidence="6">
    <location>
        <position position="1"/>
    </location>
</feature>
<feature type="coiled-coil region" evidence="4">
    <location>
        <begin position="115"/>
        <end position="145"/>
    </location>
</feature>
<dbReference type="Gene3D" id="3.40.50.300">
    <property type="entry name" value="P-loop containing nucleotide triphosphate hydrolases"/>
    <property type="match status" value="2"/>
</dbReference>
<evidence type="ECO:0000313" key="7">
    <source>
        <dbReference type="Proteomes" id="UP000271974"/>
    </source>
</evidence>
<evidence type="ECO:0000256" key="3">
    <source>
        <dbReference type="ARBA" id="ARBA00022840"/>
    </source>
</evidence>
<proteinExistence type="predicted"/>
<dbReference type="AlphaFoldDB" id="A0A3S0ZAT2"/>
<reference evidence="6 7" key="1">
    <citation type="submission" date="2019-01" db="EMBL/GenBank/DDBJ databases">
        <title>A draft genome assembly of the solar-powered sea slug Elysia chlorotica.</title>
        <authorList>
            <person name="Cai H."/>
            <person name="Li Q."/>
            <person name="Fang X."/>
            <person name="Li J."/>
            <person name="Curtis N.E."/>
            <person name="Altenburger A."/>
            <person name="Shibata T."/>
            <person name="Feng M."/>
            <person name="Maeda T."/>
            <person name="Schwartz J.A."/>
            <person name="Shigenobu S."/>
            <person name="Lundholm N."/>
            <person name="Nishiyama T."/>
            <person name="Yang H."/>
            <person name="Hasebe M."/>
            <person name="Li S."/>
            <person name="Pierce S.K."/>
            <person name="Wang J."/>
        </authorList>
    </citation>
    <scope>NUCLEOTIDE SEQUENCE [LARGE SCALE GENOMIC DNA]</scope>
    <source>
        <strain evidence="6">EC2010</strain>
        <tissue evidence="6">Whole organism of an adult</tissue>
    </source>
</reference>
<dbReference type="GO" id="GO:0005524">
    <property type="term" value="F:ATP binding"/>
    <property type="evidence" value="ECO:0007669"/>
    <property type="project" value="UniProtKB-KW"/>
</dbReference>
<dbReference type="GO" id="GO:0005634">
    <property type="term" value="C:nucleus"/>
    <property type="evidence" value="ECO:0007669"/>
    <property type="project" value="TreeGrafter"/>
</dbReference>
<dbReference type="InterPro" id="IPR014013">
    <property type="entry name" value="Helic_SF1/SF2_ATP-bd_DinG/Rad3"/>
</dbReference>
<dbReference type="GO" id="GO:0016818">
    <property type="term" value="F:hydrolase activity, acting on acid anhydrides, in phosphorus-containing anhydrides"/>
    <property type="evidence" value="ECO:0007669"/>
    <property type="project" value="InterPro"/>
</dbReference>
<dbReference type="EMBL" id="RQTK01000935">
    <property type="protein sequence ID" value="RUS73450.1"/>
    <property type="molecule type" value="Genomic_DNA"/>
</dbReference>
<feature type="domain" description="Helicase ATP-binding" evidence="5">
    <location>
        <begin position="22"/>
        <end position="263"/>
    </location>
</feature>
<dbReference type="GO" id="GO:0003678">
    <property type="term" value="F:DNA helicase activity"/>
    <property type="evidence" value="ECO:0007669"/>
    <property type="project" value="InterPro"/>
</dbReference>
<dbReference type="InterPro" id="IPR010614">
    <property type="entry name" value="RAD3-like_helicase_DEAD"/>
</dbReference>
<dbReference type="InterPro" id="IPR006554">
    <property type="entry name" value="Helicase-like_DEXD_c2"/>
</dbReference>
<evidence type="ECO:0000259" key="5">
    <source>
        <dbReference type="PROSITE" id="PS51193"/>
    </source>
</evidence>
<dbReference type="Pfam" id="PF06733">
    <property type="entry name" value="DEAD_2"/>
    <property type="match status" value="1"/>
</dbReference>
<dbReference type="PANTHER" id="PTHR11472:SF41">
    <property type="entry name" value="ATP-DEPENDENT DNA HELICASE DDX11-RELATED"/>
    <property type="match status" value="1"/>
</dbReference>
<dbReference type="STRING" id="188477.A0A3S0ZAT2"/>
<keyword evidence="2" id="KW-0378">Hydrolase</keyword>
<keyword evidence="3" id="KW-0067">ATP-binding</keyword>
<dbReference type="InterPro" id="IPR045028">
    <property type="entry name" value="DinG/Rad3-like"/>
</dbReference>
<dbReference type="GO" id="GO:0034085">
    <property type="term" value="P:establishment of sister chromatid cohesion"/>
    <property type="evidence" value="ECO:0007669"/>
    <property type="project" value="TreeGrafter"/>
</dbReference>
<dbReference type="Proteomes" id="UP000271974">
    <property type="component" value="Unassembled WGS sequence"/>
</dbReference>
<dbReference type="SMART" id="SM00488">
    <property type="entry name" value="DEXDc2"/>
    <property type="match status" value="1"/>
</dbReference>
<dbReference type="InterPro" id="IPR027417">
    <property type="entry name" value="P-loop_NTPase"/>
</dbReference>
<keyword evidence="4" id="KW-0175">Coiled coil</keyword>
<gene>
    <name evidence="6" type="ORF">EGW08_018787</name>
</gene>
<evidence type="ECO:0000313" key="6">
    <source>
        <dbReference type="EMBL" id="RUS73450.1"/>
    </source>
</evidence>
<evidence type="ECO:0000256" key="4">
    <source>
        <dbReference type="SAM" id="Coils"/>
    </source>
</evidence>
<name>A0A3S0ZAT2_ELYCH</name>
<dbReference type="OrthoDB" id="19182at2759"/>
<evidence type="ECO:0000256" key="1">
    <source>
        <dbReference type="ARBA" id="ARBA00022741"/>
    </source>
</evidence>
<keyword evidence="7" id="KW-1185">Reference proteome</keyword>
<dbReference type="PROSITE" id="PS51193">
    <property type="entry name" value="HELICASE_ATP_BIND_2"/>
    <property type="match status" value="1"/>
</dbReference>